<comment type="caution">
    <text evidence="6">The sequence shown here is derived from an EMBL/GenBank/DDBJ whole genome shotgun (WGS) entry which is preliminary data.</text>
</comment>
<evidence type="ECO:0000256" key="4">
    <source>
        <dbReference type="SAM" id="Phobius"/>
    </source>
</evidence>
<dbReference type="InterPro" id="IPR001138">
    <property type="entry name" value="Zn2Cys6_DnaBD"/>
</dbReference>
<dbReference type="SMART" id="SM00066">
    <property type="entry name" value="GAL4"/>
    <property type="match status" value="1"/>
</dbReference>
<dbReference type="GO" id="GO:0003677">
    <property type="term" value="F:DNA binding"/>
    <property type="evidence" value="ECO:0007669"/>
    <property type="project" value="InterPro"/>
</dbReference>
<gene>
    <name evidence="6" type="ORF">MYCIT1_LOCUS12583</name>
</gene>
<sequence length="1036" mass="113720">MSSSSSPSPQSSSVGSPGPGVLHEPLVAPVKKRRIQRACDACRVKRTACNGLRTDNRQCSSCVEEGILCVYSGASTSTPARRVKCTSREQLGLTSIRSYTEILEARLAAAEKQIRRARVFRYSSSDSSPSTPLLQLTKEKHRTPSQSVDEHGPSPGPGVETATLSIRAVDSPSTEDTSDYAEMVRQMTELRVSEPHLSRFLGKSSPGALIKDTVRLKEGVPLGPRAWPDASRKRAQFWTLESWTTASRPKPTYVFPPQDLLYSLITLYFEHANLFLPLLHRPSFERDVSRGSHLLDDQLGAIVLLVCAIGSRFSHDPRVHNESTPLNSGRMFSDQVDLDLDVMTRKETMNLLDLQRFCLAIEYNECASRQMNWALVGIGIRAAVELGLHRRQDERRHTVASELYRRAFWVLVYYDRLLSCTLGRPSALQGEDFDVQLPTECDDEYWEQDGVPLFQQPPGKPSAVSYFTSTIKLTSVLAFSLKLLYALDKTKAIYSVRDPAWEEHLVVELDSALNKWFSLLPDHLRWNPHGASEAFFRQSVALHCHYHFVQMITHRPFLPILRMDPPTNLPSLAICTNAARACVRVADAWLNRCPESPIVYIINPLCMAAIMLIITTISNRSTVADASRAGVDIPEVDRVSRIIATMETRWQLAGLLRDTLAELISARNDLPADHASCALSESLSSWDGMFQHQHWSASTVLSPSPSHSYPCLNGTATPPISGMGVGLSHRSAGEEIWPNQRDHESSHPQNAGWSDLEAYIAYMNGVTLVHCLANGIPYRFLTPFPVARSLSFLSLSLPSFLAPVATSLLSLSLFTLGLASVAVATVLLAIVALDVPYFKSVYFLRIDLGNGTVTASAAANQTNAFVDLGVLGFCTDLRDGSGLQCSSPQIGYSLSSASKFINGTLPPALTSRVNAVASSLTKVLVLHVAAFGIALVSFAFALLSFFGAPIADCCSSCFCGFASAAAFAVFVFDIAFFELVKKRVQAEANAGAAVLGNALYLTLFAWLLLMITPILFLIGRCCGCCMPDISDKRHKY</sequence>
<keyword evidence="1" id="KW-0479">Metal-binding</keyword>
<dbReference type="Pfam" id="PF06687">
    <property type="entry name" value="SUR7"/>
    <property type="match status" value="1"/>
</dbReference>
<protein>
    <recommendedName>
        <fullName evidence="5">Zn(2)-C6 fungal-type domain-containing protein</fullName>
    </recommendedName>
</protein>
<dbReference type="EMBL" id="CAVNYO010000138">
    <property type="protein sequence ID" value="CAK5269098.1"/>
    <property type="molecule type" value="Genomic_DNA"/>
</dbReference>
<evidence type="ECO:0000259" key="5">
    <source>
        <dbReference type="PROSITE" id="PS50048"/>
    </source>
</evidence>
<accession>A0AAD2H454</accession>
<reference evidence="6" key="1">
    <citation type="submission" date="2023-11" db="EMBL/GenBank/DDBJ databases">
        <authorList>
            <person name="De Vega J J."/>
            <person name="De Vega J J."/>
        </authorList>
    </citation>
    <scope>NUCLEOTIDE SEQUENCE</scope>
</reference>
<dbReference type="InterPro" id="IPR050987">
    <property type="entry name" value="AtrR-like"/>
</dbReference>
<evidence type="ECO:0000256" key="1">
    <source>
        <dbReference type="ARBA" id="ARBA00022723"/>
    </source>
</evidence>
<dbReference type="CDD" id="cd00067">
    <property type="entry name" value="GAL4"/>
    <property type="match status" value="1"/>
</dbReference>
<dbReference type="PANTHER" id="PTHR46910">
    <property type="entry name" value="TRANSCRIPTION FACTOR PDR1"/>
    <property type="match status" value="1"/>
</dbReference>
<dbReference type="GO" id="GO:0006351">
    <property type="term" value="P:DNA-templated transcription"/>
    <property type="evidence" value="ECO:0007669"/>
    <property type="project" value="InterPro"/>
</dbReference>
<dbReference type="Gene3D" id="4.10.240.10">
    <property type="entry name" value="Zn(2)-C6 fungal-type DNA-binding domain"/>
    <property type="match status" value="1"/>
</dbReference>
<dbReference type="GO" id="GO:0008270">
    <property type="term" value="F:zinc ion binding"/>
    <property type="evidence" value="ECO:0007669"/>
    <property type="project" value="InterPro"/>
</dbReference>
<dbReference type="SMART" id="SM00906">
    <property type="entry name" value="Fungal_trans"/>
    <property type="match status" value="1"/>
</dbReference>
<feature type="region of interest" description="Disordered" evidence="3">
    <location>
        <begin position="1"/>
        <end position="27"/>
    </location>
</feature>
<dbReference type="Proteomes" id="UP001295794">
    <property type="component" value="Unassembled WGS sequence"/>
</dbReference>
<name>A0AAD2H454_9AGAR</name>
<dbReference type="Pfam" id="PF04082">
    <property type="entry name" value="Fungal_trans"/>
    <property type="match status" value="1"/>
</dbReference>
<dbReference type="InterPro" id="IPR036864">
    <property type="entry name" value="Zn2-C6_fun-type_DNA-bd_sf"/>
</dbReference>
<dbReference type="GO" id="GO:0005886">
    <property type="term" value="C:plasma membrane"/>
    <property type="evidence" value="ECO:0007669"/>
    <property type="project" value="InterPro"/>
</dbReference>
<dbReference type="GO" id="GO:0000981">
    <property type="term" value="F:DNA-binding transcription factor activity, RNA polymerase II-specific"/>
    <property type="evidence" value="ECO:0007669"/>
    <property type="project" value="InterPro"/>
</dbReference>
<evidence type="ECO:0000256" key="3">
    <source>
        <dbReference type="SAM" id="MobiDB-lite"/>
    </source>
</evidence>
<evidence type="ECO:0000256" key="2">
    <source>
        <dbReference type="ARBA" id="ARBA00023242"/>
    </source>
</evidence>
<dbReference type="Pfam" id="PF00172">
    <property type="entry name" value="Zn_clus"/>
    <property type="match status" value="1"/>
</dbReference>
<dbReference type="PROSITE" id="PS50048">
    <property type="entry name" value="ZN2_CY6_FUNGAL_2"/>
    <property type="match status" value="1"/>
</dbReference>
<evidence type="ECO:0000313" key="7">
    <source>
        <dbReference type="Proteomes" id="UP001295794"/>
    </source>
</evidence>
<feature type="compositionally biased region" description="Low complexity" evidence="3">
    <location>
        <begin position="1"/>
        <end position="21"/>
    </location>
</feature>
<keyword evidence="2" id="KW-0539">Nucleus</keyword>
<dbReference type="AlphaFoldDB" id="A0AAD2H454"/>
<keyword evidence="4" id="KW-1133">Transmembrane helix</keyword>
<proteinExistence type="predicted"/>
<feature type="transmembrane region" description="Helical" evidence="4">
    <location>
        <begin position="786"/>
        <end position="805"/>
    </location>
</feature>
<feature type="region of interest" description="Disordered" evidence="3">
    <location>
        <begin position="120"/>
        <end position="179"/>
    </location>
</feature>
<keyword evidence="4" id="KW-0812">Transmembrane</keyword>
<dbReference type="InterPro" id="IPR009571">
    <property type="entry name" value="SUR7/Rim9-like_fungi"/>
</dbReference>
<feature type="transmembrane region" description="Helical" evidence="4">
    <location>
        <begin position="992"/>
        <end position="1018"/>
    </location>
</feature>
<feature type="domain" description="Zn(2)-C6 fungal-type" evidence="5">
    <location>
        <begin position="38"/>
        <end position="71"/>
    </location>
</feature>
<dbReference type="CDD" id="cd12148">
    <property type="entry name" value="fungal_TF_MHR"/>
    <property type="match status" value="1"/>
</dbReference>
<feature type="transmembrane region" description="Helical" evidence="4">
    <location>
        <begin position="924"/>
        <end position="948"/>
    </location>
</feature>
<evidence type="ECO:0000313" key="6">
    <source>
        <dbReference type="EMBL" id="CAK5269098.1"/>
    </source>
</evidence>
<feature type="transmembrane region" description="Helical" evidence="4">
    <location>
        <begin position="960"/>
        <end position="980"/>
    </location>
</feature>
<organism evidence="6 7">
    <name type="scientific">Mycena citricolor</name>
    <dbReference type="NCBI Taxonomy" id="2018698"/>
    <lineage>
        <taxon>Eukaryota</taxon>
        <taxon>Fungi</taxon>
        <taxon>Dikarya</taxon>
        <taxon>Basidiomycota</taxon>
        <taxon>Agaricomycotina</taxon>
        <taxon>Agaricomycetes</taxon>
        <taxon>Agaricomycetidae</taxon>
        <taxon>Agaricales</taxon>
        <taxon>Marasmiineae</taxon>
        <taxon>Mycenaceae</taxon>
        <taxon>Mycena</taxon>
    </lineage>
</organism>
<keyword evidence="4" id="KW-0472">Membrane</keyword>
<keyword evidence="7" id="KW-1185">Reference proteome</keyword>
<dbReference type="PROSITE" id="PS00463">
    <property type="entry name" value="ZN2_CY6_FUNGAL_1"/>
    <property type="match status" value="1"/>
</dbReference>
<dbReference type="InterPro" id="IPR007219">
    <property type="entry name" value="XnlR_reg_dom"/>
</dbReference>
<dbReference type="PANTHER" id="PTHR46910:SF38">
    <property type="entry name" value="ZN(2)-C6 FUNGAL-TYPE DOMAIN-CONTAINING PROTEIN"/>
    <property type="match status" value="1"/>
</dbReference>
<dbReference type="SUPFAM" id="SSF57701">
    <property type="entry name" value="Zn2/Cys6 DNA-binding domain"/>
    <property type="match status" value="1"/>
</dbReference>
<feature type="transmembrane region" description="Helical" evidence="4">
    <location>
        <begin position="811"/>
        <end position="835"/>
    </location>
</feature>